<evidence type="ECO:0000313" key="2">
    <source>
        <dbReference type="Proteomes" id="UP000799755"/>
    </source>
</evidence>
<dbReference type="Proteomes" id="UP000799755">
    <property type="component" value="Unassembled WGS sequence"/>
</dbReference>
<keyword evidence="2" id="KW-1185">Reference proteome</keyword>
<sequence length="382" mass="40589">MRLSLLAASTAALSTPILAFDIDTTSPPSIKSSASTIASSIVSMYPNKALALLSPPSWWWQSGLTLDGLTTYYHTTGDAQYNDLIARTLQSQATGSNDFMTPDATGNDDQAWWALAAMSAAEYGIPSPAGSPSFLAIAQNVFNEQKSRWDNARCNGGMKWKINPSDDGYHYKSTISNGLFFQLAARIARFTGDADAASWASKSYDWVVSVGLIDGSYNVFDGTDDAKGTGCVDVNHDLWSYNTGVFLYGAAVMADKTGDAKWSDRAKGFLGAAEKSFVRNGGLFEQKCEGDGSCNTDQKSFKAALARWMGASATLLPELAGDVQKIIGQAARAVSGGWTQSWGPGEQLAALDMVDAVMCGVGQGAPGKPRVGKRKIGRAFIA</sequence>
<proteinExistence type="predicted"/>
<comment type="caution">
    <text evidence="1">The sequence shown here is derived from an EMBL/GenBank/DDBJ whole genome shotgun (WGS) entry which is preliminary data.</text>
</comment>
<reference evidence="1" key="1">
    <citation type="journal article" date="2020" name="Stud. Mycol.">
        <title>101 Dothideomycetes genomes: a test case for predicting lifestyles and emergence of pathogens.</title>
        <authorList>
            <person name="Haridas S."/>
            <person name="Albert R."/>
            <person name="Binder M."/>
            <person name="Bloem J."/>
            <person name="Labutti K."/>
            <person name="Salamov A."/>
            <person name="Andreopoulos B."/>
            <person name="Baker S."/>
            <person name="Barry K."/>
            <person name="Bills G."/>
            <person name="Bluhm B."/>
            <person name="Cannon C."/>
            <person name="Castanera R."/>
            <person name="Culley D."/>
            <person name="Daum C."/>
            <person name="Ezra D."/>
            <person name="Gonzalez J."/>
            <person name="Henrissat B."/>
            <person name="Kuo A."/>
            <person name="Liang C."/>
            <person name="Lipzen A."/>
            <person name="Lutzoni F."/>
            <person name="Magnuson J."/>
            <person name="Mondo S."/>
            <person name="Nolan M."/>
            <person name="Ohm R."/>
            <person name="Pangilinan J."/>
            <person name="Park H.-J."/>
            <person name="Ramirez L."/>
            <person name="Alfaro M."/>
            <person name="Sun H."/>
            <person name="Tritt A."/>
            <person name="Yoshinaga Y."/>
            <person name="Zwiers L.-H."/>
            <person name="Turgeon B."/>
            <person name="Goodwin S."/>
            <person name="Spatafora J."/>
            <person name="Crous P."/>
            <person name="Grigoriev I."/>
        </authorList>
    </citation>
    <scope>NUCLEOTIDE SEQUENCE</scope>
    <source>
        <strain evidence="1">ATCC 200398</strain>
    </source>
</reference>
<dbReference type="EMBL" id="MU003513">
    <property type="protein sequence ID" value="KAF2469144.1"/>
    <property type="molecule type" value="Genomic_DNA"/>
</dbReference>
<protein>
    <submittedName>
        <fullName evidence="1">Glycoside hydrolase</fullName>
    </submittedName>
</protein>
<keyword evidence="1" id="KW-0378">Hydrolase</keyword>
<organism evidence="1 2">
    <name type="scientific">Lindgomyces ingoldianus</name>
    <dbReference type="NCBI Taxonomy" id="673940"/>
    <lineage>
        <taxon>Eukaryota</taxon>
        <taxon>Fungi</taxon>
        <taxon>Dikarya</taxon>
        <taxon>Ascomycota</taxon>
        <taxon>Pezizomycotina</taxon>
        <taxon>Dothideomycetes</taxon>
        <taxon>Pleosporomycetidae</taxon>
        <taxon>Pleosporales</taxon>
        <taxon>Lindgomycetaceae</taxon>
        <taxon>Lindgomyces</taxon>
    </lineage>
</organism>
<evidence type="ECO:0000313" key="1">
    <source>
        <dbReference type="EMBL" id="KAF2469144.1"/>
    </source>
</evidence>
<gene>
    <name evidence="1" type="ORF">BDR25DRAFT_304652</name>
</gene>
<name>A0ACB6QQ47_9PLEO</name>
<accession>A0ACB6QQ47</accession>